<protein>
    <submittedName>
        <fullName evidence="6">DeoR/GlpR family transcriptional regulator of sugar metabolism</fullName>
    </submittedName>
</protein>
<dbReference type="InterPro" id="IPR001034">
    <property type="entry name" value="DeoR_HTH"/>
</dbReference>
<evidence type="ECO:0000256" key="2">
    <source>
        <dbReference type="ARBA" id="ARBA00023015"/>
    </source>
</evidence>
<keyword evidence="7" id="KW-1185">Reference proteome</keyword>
<evidence type="ECO:0000256" key="3">
    <source>
        <dbReference type="ARBA" id="ARBA00023125"/>
    </source>
</evidence>
<organism evidence="6 7">
    <name type="scientific">Silvimonas terrae</name>
    <dbReference type="NCBI Taxonomy" id="300266"/>
    <lineage>
        <taxon>Bacteria</taxon>
        <taxon>Pseudomonadati</taxon>
        <taxon>Pseudomonadota</taxon>
        <taxon>Betaproteobacteria</taxon>
        <taxon>Neisseriales</taxon>
        <taxon>Chitinibacteraceae</taxon>
        <taxon>Silvimonas</taxon>
    </lineage>
</organism>
<dbReference type="SUPFAM" id="SSF46785">
    <property type="entry name" value="Winged helix' DNA-binding domain"/>
    <property type="match status" value="1"/>
</dbReference>
<dbReference type="Pfam" id="PF08220">
    <property type="entry name" value="HTH_DeoR"/>
    <property type="match status" value="1"/>
</dbReference>
<keyword evidence="4" id="KW-0804">Transcription</keyword>
<evidence type="ECO:0000313" key="6">
    <source>
        <dbReference type="EMBL" id="MBB5192753.1"/>
    </source>
</evidence>
<gene>
    <name evidence="6" type="ORF">HNQ50_003507</name>
</gene>
<dbReference type="PRINTS" id="PR00037">
    <property type="entry name" value="HTHLACR"/>
</dbReference>
<accession>A0A840RKL8</accession>
<dbReference type="SMART" id="SM01134">
    <property type="entry name" value="DeoRC"/>
    <property type="match status" value="1"/>
</dbReference>
<evidence type="ECO:0000256" key="1">
    <source>
        <dbReference type="ARBA" id="ARBA00022491"/>
    </source>
</evidence>
<dbReference type="SUPFAM" id="SSF100950">
    <property type="entry name" value="NagB/RpiA/CoA transferase-like"/>
    <property type="match status" value="1"/>
</dbReference>
<dbReference type="InterPro" id="IPR014036">
    <property type="entry name" value="DeoR-like_C"/>
</dbReference>
<dbReference type="GO" id="GO:0003700">
    <property type="term" value="F:DNA-binding transcription factor activity"/>
    <property type="evidence" value="ECO:0007669"/>
    <property type="project" value="InterPro"/>
</dbReference>
<feature type="domain" description="HTH deoR-type" evidence="5">
    <location>
        <begin position="3"/>
        <end position="58"/>
    </location>
</feature>
<dbReference type="GO" id="GO:0003677">
    <property type="term" value="F:DNA binding"/>
    <property type="evidence" value="ECO:0007669"/>
    <property type="project" value="UniProtKB-KW"/>
</dbReference>
<dbReference type="InterPro" id="IPR036388">
    <property type="entry name" value="WH-like_DNA-bd_sf"/>
</dbReference>
<dbReference type="Gene3D" id="3.40.50.1360">
    <property type="match status" value="1"/>
</dbReference>
<comment type="caution">
    <text evidence="6">The sequence shown here is derived from an EMBL/GenBank/DDBJ whole genome shotgun (WGS) entry which is preliminary data.</text>
</comment>
<dbReference type="InterPro" id="IPR050313">
    <property type="entry name" value="Carb_Metab_HTH_regulators"/>
</dbReference>
<dbReference type="RefSeq" id="WP_184102424.1">
    <property type="nucleotide sequence ID" value="NZ_JACHHN010000008.1"/>
</dbReference>
<keyword evidence="2" id="KW-0805">Transcription regulation</keyword>
<evidence type="ECO:0000313" key="7">
    <source>
        <dbReference type="Proteomes" id="UP000543030"/>
    </source>
</evidence>
<evidence type="ECO:0000259" key="5">
    <source>
        <dbReference type="PROSITE" id="PS51000"/>
    </source>
</evidence>
<dbReference type="EMBL" id="JACHHN010000008">
    <property type="protein sequence ID" value="MBB5192753.1"/>
    <property type="molecule type" value="Genomic_DNA"/>
</dbReference>
<keyword evidence="3" id="KW-0238">DNA-binding</keyword>
<sequence>MLTSQRKQYLLDILQRDGQIQAKAVSQELALSEDTIRRDLRELAAEGKLQRVHGGALPASPAVGDFTQRQNVATSGKAAIAQVAAHMIEPGQIVLLDGGTTAVQIARSLPPGLHCTVVTHSPSVAVELVHHAGVEVVMIGGRLFKHSVVNVGASAIEAMAHIRADLFFMGVTGVHAEAGLSTGDLEETYIKRALMARAAETYVLASEEKLNAASAYVIAKVRDVAGVIVNKEANGAALAGLRAAGVNLLVA</sequence>
<dbReference type="AlphaFoldDB" id="A0A840RKL8"/>
<dbReference type="InterPro" id="IPR036390">
    <property type="entry name" value="WH_DNA-bd_sf"/>
</dbReference>
<name>A0A840RKL8_9NEIS</name>
<dbReference type="Pfam" id="PF00455">
    <property type="entry name" value="DeoRC"/>
    <property type="match status" value="1"/>
</dbReference>
<dbReference type="PROSITE" id="PS51000">
    <property type="entry name" value="HTH_DEOR_2"/>
    <property type="match status" value="1"/>
</dbReference>
<dbReference type="Gene3D" id="1.10.10.10">
    <property type="entry name" value="Winged helix-like DNA-binding domain superfamily/Winged helix DNA-binding domain"/>
    <property type="match status" value="1"/>
</dbReference>
<evidence type="ECO:0000256" key="4">
    <source>
        <dbReference type="ARBA" id="ARBA00023163"/>
    </source>
</evidence>
<dbReference type="PROSITE" id="PS00894">
    <property type="entry name" value="HTH_DEOR_1"/>
    <property type="match status" value="1"/>
</dbReference>
<dbReference type="Proteomes" id="UP000543030">
    <property type="component" value="Unassembled WGS sequence"/>
</dbReference>
<keyword evidence="1" id="KW-0678">Repressor</keyword>
<proteinExistence type="predicted"/>
<dbReference type="PANTHER" id="PTHR30363:SF4">
    <property type="entry name" value="GLYCEROL-3-PHOSPHATE REGULON REPRESSOR"/>
    <property type="match status" value="1"/>
</dbReference>
<dbReference type="InterPro" id="IPR018356">
    <property type="entry name" value="Tscrpt_reg_HTH_DeoR_CS"/>
</dbReference>
<reference evidence="6 7" key="1">
    <citation type="submission" date="2020-08" db="EMBL/GenBank/DDBJ databases">
        <title>Genomic Encyclopedia of Type Strains, Phase IV (KMG-IV): sequencing the most valuable type-strain genomes for metagenomic binning, comparative biology and taxonomic classification.</title>
        <authorList>
            <person name="Goeker M."/>
        </authorList>
    </citation>
    <scope>NUCLEOTIDE SEQUENCE [LARGE SCALE GENOMIC DNA]</scope>
    <source>
        <strain evidence="6 7">DSM 18233</strain>
    </source>
</reference>
<dbReference type="SMART" id="SM00420">
    <property type="entry name" value="HTH_DEOR"/>
    <property type="match status" value="1"/>
</dbReference>
<dbReference type="InterPro" id="IPR037171">
    <property type="entry name" value="NagB/RpiA_transferase-like"/>
</dbReference>
<dbReference type="PANTHER" id="PTHR30363">
    <property type="entry name" value="HTH-TYPE TRANSCRIPTIONAL REGULATOR SRLR-RELATED"/>
    <property type="match status" value="1"/>
</dbReference>